<reference evidence="2 3" key="1">
    <citation type="submission" date="2014-11" db="EMBL/GenBank/DDBJ databases">
        <authorList>
            <person name="Zhu J."/>
            <person name="Qi W."/>
            <person name="Song R."/>
        </authorList>
    </citation>
    <scope>NUCLEOTIDE SEQUENCE [LARGE SCALE GENOMIC DNA]</scope>
</reference>
<sequence length="270" mass="29447">MAAEPLRLALVSTIHTIAAEASRQTGAPRQPHEEPFVDEAHCQAMDEVETEMPIDQQEGGDQEQRQERDQEEEDEEEVEDFLEQMLEGDDQPAPPPAAAPAPNRQQTSVRPPAPTSKPVKLSAASREAVTNRAATFLAAYTTATKLRGSQAPDVVSLNRRVSKRQRTHTPAEAFHQQQQAIPDDHIVSVNRARAAPEQQQQQQQQEGGGNPMVDQVHGADEEMAGRRHADGGGGGTEMRAAAGSGGFDGWCVCEWCEECEDLLSLATLRM</sequence>
<organism evidence="2 3">
    <name type="scientific">Vitrella brassicaformis (strain CCMP3155)</name>
    <dbReference type="NCBI Taxonomy" id="1169540"/>
    <lineage>
        <taxon>Eukaryota</taxon>
        <taxon>Sar</taxon>
        <taxon>Alveolata</taxon>
        <taxon>Colpodellida</taxon>
        <taxon>Vitrellaceae</taxon>
        <taxon>Vitrella</taxon>
    </lineage>
</organism>
<protein>
    <submittedName>
        <fullName evidence="2">Uncharacterized protein</fullName>
    </submittedName>
</protein>
<dbReference type="Proteomes" id="UP000041254">
    <property type="component" value="Unassembled WGS sequence"/>
</dbReference>
<dbReference type="EMBL" id="CDMY01000688">
    <property type="protein sequence ID" value="CEM30074.1"/>
    <property type="molecule type" value="Genomic_DNA"/>
</dbReference>
<dbReference type="VEuPathDB" id="CryptoDB:Vbra_17978"/>
<feature type="region of interest" description="Disordered" evidence="1">
    <location>
        <begin position="21"/>
        <end position="127"/>
    </location>
</feature>
<evidence type="ECO:0000256" key="1">
    <source>
        <dbReference type="SAM" id="MobiDB-lite"/>
    </source>
</evidence>
<keyword evidence="3" id="KW-1185">Reference proteome</keyword>
<feature type="compositionally biased region" description="Acidic residues" evidence="1">
    <location>
        <begin position="69"/>
        <end position="90"/>
    </location>
</feature>
<feature type="compositionally biased region" description="Basic and acidic residues" evidence="1">
    <location>
        <begin position="30"/>
        <end position="41"/>
    </location>
</feature>
<dbReference type="InParanoid" id="A0A0G4GJH4"/>
<gene>
    <name evidence="2" type="ORF">Vbra_17978</name>
</gene>
<evidence type="ECO:0000313" key="3">
    <source>
        <dbReference type="Proteomes" id="UP000041254"/>
    </source>
</evidence>
<feature type="region of interest" description="Disordered" evidence="1">
    <location>
        <begin position="193"/>
        <end position="216"/>
    </location>
</feature>
<evidence type="ECO:0000313" key="2">
    <source>
        <dbReference type="EMBL" id="CEM30074.1"/>
    </source>
</evidence>
<proteinExistence type="predicted"/>
<name>A0A0G4GJH4_VITBC</name>
<dbReference type="AlphaFoldDB" id="A0A0G4GJH4"/>
<accession>A0A0G4GJH4</accession>